<dbReference type="InterPro" id="IPR027417">
    <property type="entry name" value="P-loop_NTPase"/>
</dbReference>
<dbReference type="FunFam" id="3.40.50.300:FF:000335">
    <property type="entry name" value="ATP binding cassette subfamily A member 5"/>
    <property type="match status" value="1"/>
</dbReference>
<accession>A0AAN7Z0E9</accession>
<feature type="transmembrane region" description="Helical" evidence="10">
    <location>
        <begin position="302"/>
        <end position="323"/>
    </location>
</feature>
<feature type="transmembrane region" description="Helical" evidence="10">
    <location>
        <begin position="360"/>
        <end position="379"/>
    </location>
</feature>
<feature type="domain" description="ABC transporter" evidence="11">
    <location>
        <begin position="1231"/>
        <end position="1456"/>
    </location>
</feature>
<sequence length="1580" mass="173644">MNNPTFLGQTLALIKKNLVVAVKRKWLSTIIRSLIIPIVLLVLLLEIQNFIKDPNHYGIGTIHPIRDLQDSLQGSKPIVVATSAGLGPDFPPILDRIEKSLGTHHVIKRVNEDEIESTCPVDSHGHSPCHAAVHFKNSPDGDNDGDKWDYGILTDPAFLTYGFDVFNTNSGVERIVLPLQLAINKAITNSTEIPDIQAFTGLSQKEADDFSRMDFQAIALYTLSFVFFFTMVPVAHHVAGAVTYDRDSGMSQLVDAMGGGGAIWARVLSYVITFDILYLPLWIILGAVFWHLLLPGQNAGIVIFWQIFTGWSVTSASVFGAAFFKHHAFGSLFVTLIPILLAVVAAYTENTKYPPPLAQVAALSLLFPSMNYVYFFSAITKSEIVGVTLDLGTPVFASKLEGSHISGQNGGVNWVSMAGSYFLWIILIAQILVFPVLAVLVEKAFHGINRRRRGFDTSTEAVNSQVAIQTKGLSKLYRPSWLKKIFCCARTPKTKAVDSLDLTSYRNQILCLLGPNGSGKTTTLDLLSGFQRPTDGSVTINASPSQIGICPQKNVLWDNLTVYEHLIIWSAIKGSGDTQGSLEELIEQCDLVKKKHSLAASLSGGTKRKLQLACMLVGGSSICFADEITSGLDPLSRRVIWEVIKRERARRTMVLTTHFLDESEVLSDHIMIITLGKMKCQGTPAELKNQYGGGYRVHIPKTEDISGLSHPVTERHDRYICRTPDSSSAARVLASLKTSANAELYITGPTVEDVFLKVAEEPHTLIGESPEEISLAESLTGDSKPEAALSLTTIYARQIRALLLKRIILLRSGWWQYLFALAIPIIIAALTPRFLKYYKAPRCDELISTASTPYPLRLYTLSNLALGPESINDTVTAVVTEQNDGELYSYYDEYYGPYVVDTRDGLEEFVRTHTQNLTYSGGIWLGNNSNPFIAYDATSWTVAATLLNLLSQVRSGLKIQVSVSALTSYNQANGGNSVIWVTIFCLVQALYPAFFSLYPTYERRSQVRALQYSNGIRPFPTIFAYWVFDSFFVIIVAVVCTVLIAPATEWFGVGYLFVVQALYGFAAILFSYLVSFVARSQPAAFAFSVLFMAIMYVLSIISLVVLNVSQSGNLKALDGTAYGLGLIFPIQNLLRGLTVSVNTYLVRCRGRSTVTYPGSIYAYGGPILLLVIQIIWIFVLVVWLEGGRLPFISKPKAPVQDISDTEKTVLSGRPDVDAETARVMSSDSDLLRVQHVSKEFGSFRAVEDISLGLQKGEILALLGPNGAGKTTTINMIRGDLAPTSGTIYLQDIDVHKNTRLAQNNLGVCPQFDALDLLTVREHLSFYSRCKGVTDVKADVAYVMARVGITSHADKLAAKLSGGNKRKLSLGIALVGNPPVLLLDEPSSAMDAASKRVLWKTLEAVAPGRSVIITTHSMEEADALATRAAIVARRLLAIGTTEALRKTHSNEYHIHLILKSAPLSTVEEMEEVAAWVRSTFPGIKFEGENLGGQVRFIVPADSKVPALPLITQGTRDEEIGNSGTQSFTWYLIETLEAQKEKLHLDCYSISAATMESVFLRVVKELPADDNGTAVKKRWWRR</sequence>
<feature type="transmembrane region" description="Helical" evidence="10">
    <location>
        <begin position="329"/>
        <end position="348"/>
    </location>
</feature>
<proteinExistence type="inferred from homology"/>
<evidence type="ECO:0000259" key="11">
    <source>
        <dbReference type="PROSITE" id="PS50893"/>
    </source>
</evidence>
<dbReference type="PROSITE" id="PS00211">
    <property type="entry name" value="ABC_TRANSPORTER_1"/>
    <property type="match status" value="1"/>
</dbReference>
<evidence type="ECO:0000256" key="5">
    <source>
        <dbReference type="ARBA" id="ARBA00022737"/>
    </source>
</evidence>
<dbReference type="Pfam" id="PF00005">
    <property type="entry name" value="ABC_tran"/>
    <property type="match status" value="2"/>
</dbReference>
<dbReference type="GO" id="GO:0005524">
    <property type="term" value="F:ATP binding"/>
    <property type="evidence" value="ECO:0007669"/>
    <property type="project" value="UniProtKB-KW"/>
</dbReference>
<comment type="caution">
    <text evidence="12">The sequence shown here is derived from an EMBL/GenBank/DDBJ whole genome shotgun (WGS) entry which is preliminary data.</text>
</comment>
<comment type="subcellular location">
    <subcellularLocation>
        <location evidence="1">Membrane</location>
        <topology evidence="1">Multi-pass membrane protein</topology>
    </subcellularLocation>
</comment>
<keyword evidence="3" id="KW-0813">Transport</keyword>
<evidence type="ECO:0000256" key="10">
    <source>
        <dbReference type="SAM" id="Phobius"/>
    </source>
</evidence>
<dbReference type="InterPro" id="IPR003593">
    <property type="entry name" value="AAA+_ATPase"/>
</dbReference>
<keyword evidence="8 10" id="KW-1133">Transmembrane helix</keyword>
<feature type="transmembrane region" description="Helical" evidence="10">
    <location>
        <begin position="218"/>
        <end position="243"/>
    </location>
</feature>
<keyword evidence="4 10" id="KW-0812">Transmembrane</keyword>
<keyword evidence="5" id="KW-0677">Repeat</keyword>
<dbReference type="PROSITE" id="PS50893">
    <property type="entry name" value="ABC_TRANSPORTER_2"/>
    <property type="match status" value="2"/>
</dbReference>
<feature type="transmembrane region" description="Helical" evidence="10">
    <location>
        <begin position="26"/>
        <end position="45"/>
    </location>
</feature>
<protein>
    <recommendedName>
        <fullName evidence="11">ABC transporter domain-containing protein</fullName>
    </recommendedName>
</protein>
<feature type="transmembrane region" description="Helical" evidence="10">
    <location>
        <begin position="1050"/>
        <end position="1073"/>
    </location>
</feature>
<dbReference type="PANTHER" id="PTHR19229">
    <property type="entry name" value="ATP-BINDING CASSETTE TRANSPORTER SUBFAMILY A ABCA"/>
    <property type="match status" value="1"/>
</dbReference>
<evidence type="ECO:0000313" key="12">
    <source>
        <dbReference type="EMBL" id="KAK5624427.1"/>
    </source>
</evidence>
<gene>
    <name evidence="12" type="ORF">RRF57_000143</name>
</gene>
<dbReference type="Pfam" id="PF12698">
    <property type="entry name" value="ABC2_membrane_3"/>
    <property type="match status" value="1"/>
</dbReference>
<dbReference type="InterPro" id="IPR017871">
    <property type="entry name" value="ABC_transporter-like_CS"/>
</dbReference>
<dbReference type="PANTHER" id="PTHR19229:SF36">
    <property type="entry name" value="ATP-BINDING CASSETTE SUB-FAMILY A MEMBER 2"/>
    <property type="match status" value="1"/>
</dbReference>
<dbReference type="SMART" id="SM00382">
    <property type="entry name" value="AAA"/>
    <property type="match status" value="2"/>
</dbReference>
<evidence type="ECO:0000256" key="7">
    <source>
        <dbReference type="ARBA" id="ARBA00022840"/>
    </source>
</evidence>
<dbReference type="Proteomes" id="UP001305414">
    <property type="component" value="Unassembled WGS sequence"/>
</dbReference>
<evidence type="ECO:0000256" key="9">
    <source>
        <dbReference type="ARBA" id="ARBA00023136"/>
    </source>
</evidence>
<dbReference type="GO" id="GO:0016887">
    <property type="term" value="F:ATP hydrolysis activity"/>
    <property type="evidence" value="ECO:0007669"/>
    <property type="project" value="InterPro"/>
</dbReference>
<feature type="domain" description="ABC transporter" evidence="11">
    <location>
        <begin position="468"/>
        <end position="700"/>
    </location>
</feature>
<organism evidence="12 13">
    <name type="scientific">Xylaria bambusicola</name>
    <dbReference type="NCBI Taxonomy" id="326684"/>
    <lineage>
        <taxon>Eukaryota</taxon>
        <taxon>Fungi</taxon>
        <taxon>Dikarya</taxon>
        <taxon>Ascomycota</taxon>
        <taxon>Pezizomycotina</taxon>
        <taxon>Sordariomycetes</taxon>
        <taxon>Xylariomycetidae</taxon>
        <taxon>Xylariales</taxon>
        <taxon>Xylariaceae</taxon>
        <taxon>Xylaria</taxon>
    </lineage>
</organism>
<dbReference type="SUPFAM" id="SSF52540">
    <property type="entry name" value="P-loop containing nucleoside triphosphate hydrolases"/>
    <property type="match status" value="2"/>
</dbReference>
<feature type="transmembrane region" description="Helical" evidence="10">
    <location>
        <begin position="263"/>
        <end position="290"/>
    </location>
</feature>
<name>A0AAN7Z0E9_9PEZI</name>
<evidence type="ECO:0000256" key="4">
    <source>
        <dbReference type="ARBA" id="ARBA00022692"/>
    </source>
</evidence>
<feature type="transmembrane region" description="Helical" evidence="10">
    <location>
        <begin position="1022"/>
        <end position="1044"/>
    </location>
</feature>
<dbReference type="GO" id="GO:0016020">
    <property type="term" value="C:membrane"/>
    <property type="evidence" value="ECO:0007669"/>
    <property type="project" value="UniProtKB-SubCell"/>
</dbReference>
<dbReference type="InterPro" id="IPR003439">
    <property type="entry name" value="ABC_transporter-like_ATP-bd"/>
</dbReference>
<comment type="similarity">
    <text evidence="2">Belongs to the ABC transporter superfamily. ABCA family.</text>
</comment>
<evidence type="ECO:0000256" key="1">
    <source>
        <dbReference type="ARBA" id="ARBA00004141"/>
    </source>
</evidence>
<dbReference type="GO" id="GO:0005319">
    <property type="term" value="F:lipid transporter activity"/>
    <property type="evidence" value="ECO:0007669"/>
    <property type="project" value="TreeGrafter"/>
</dbReference>
<dbReference type="GO" id="GO:0140359">
    <property type="term" value="F:ABC-type transporter activity"/>
    <property type="evidence" value="ECO:0007669"/>
    <property type="project" value="InterPro"/>
</dbReference>
<feature type="transmembrane region" description="Helical" evidence="10">
    <location>
        <begin position="1160"/>
        <end position="1184"/>
    </location>
</feature>
<evidence type="ECO:0000256" key="3">
    <source>
        <dbReference type="ARBA" id="ARBA00022448"/>
    </source>
</evidence>
<feature type="transmembrane region" description="Helical" evidence="10">
    <location>
        <begin position="978"/>
        <end position="1001"/>
    </location>
</feature>
<evidence type="ECO:0000256" key="8">
    <source>
        <dbReference type="ARBA" id="ARBA00022989"/>
    </source>
</evidence>
<keyword evidence="9 10" id="KW-0472">Membrane</keyword>
<dbReference type="EMBL" id="JAWHQM010000001">
    <property type="protein sequence ID" value="KAK5624427.1"/>
    <property type="molecule type" value="Genomic_DNA"/>
</dbReference>
<keyword evidence="6" id="KW-0547">Nucleotide-binding</keyword>
<dbReference type="InterPro" id="IPR013525">
    <property type="entry name" value="ABC2_TM"/>
</dbReference>
<dbReference type="Gene3D" id="3.40.50.300">
    <property type="entry name" value="P-loop containing nucleotide triphosphate hydrolases"/>
    <property type="match status" value="2"/>
</dbReference>
<reference evidence="12 13" key="1">
    <citation type="submission" date="2023-10" db="EMBL/GenBank/DDBJ databases">
        <title>Draft genome sequence of Xylaria bambusicola isolate GMP-LS, the root and basal stem rot pathogen of sugarcane in Indonesia.</title>
        <authorList>
            <person name="Selvaraj P."/>
            <person name="Muralishankar V."/>
            <person name="Muruganantham S."/>
            <person name="Sp S."/>
            <person name="Haryani S."/>
            <person name="Lau K.J.X."/>
            <person name="Naqvi N.I."/>
        </authorList>
    </citation>
    <scope>NUCLEOTIDE SEQUENCE [LARGE SCALE GENOMIC DNA]</scope>
    <source>
        <strain evidence="12">GMP-LS</strain>
    </source>
</reference>
<feature type="transmembrane region" description="Helical" evidence="10">
    <location>
        <begin position="1085"/>
        <end position="1106"/>
    </location>
</feature>
<dbReference type="CDD" id="cd03263">
    <property type="entry name" value="ABC_subfamily_A"/>
    <property type="match status" value="2"/>
</dbReference>
<keyword evidence="7" id="KW-0067">ATP-binding</keyword>
<feature type="transmembrane region" description="Helical" evidence="10">
    <location>
        <begin position="421"/>
        <end position="441"/>
    </location>
</feature>
<feature type="transmembrane region" description="Helical" evidence="10">
    <location>
        <begin position="814"/>
        <end position="835"/>
    </location>
</feature>
<dbReference type="InterPro" id="IPR026082">
    <property type="entry name" value="ABCA"/>
</dbReference>
<evidence type="ECO:0000313" key="13">
    <source>
        <dbReference type="Proteomes" id="UP001305414"/>
    </source>
</evidence>
<evidence type="ECO:0000256" key="2">
    <source>
        <dbReference type="ARBA" id="ARBA00008869"/>
    </source>
</evidence>
<keyword evidence="13" id="KW-1185">Reference proteome</keyword>
<evidence type="ECO:0000256" key="6">
    <source>
        <dbReference type="ARBA" id="ARBA00022741"/>
    </source>
</evidence>